<dbReference type="PANTHER" id="PTHR45937:SF1">
    <property type="entry name" value="ASPARAGINE SYNTHETASE DOMAIN-CONTAINING PROTEIN 1"/>
    <property type="match status" value="1"/>
</dbReference>
<keyword evidence="3" id="KW-0315">Glutamine amidotransferase</keyword>
<evidence type="ECO:0000313" key="6">
    <source>
        <dbReference type="Proteomes" id="UP001600064"/>
    </source>
</evidence>
<accession>A0ABR4DAJ5</accession>
<evidence type="ECO:0000259" key="4">
    <source>
        <dbReference type="PROSITE" id="PS51278"/>
    </source>
</evidence>
<organism evidence="5 6">
    <name type="scientific">Remersonia thermophila</name>
    <dbReference type="NCBI Taxonomy" id="72144"/>
    <lineage>
        <taxon>Eukaryota</taxon>
        <taxon>Fungi</taxon>
        <taxon>Dikarya</taxon>
        <taxon>Ascomycota</taxon>
        <taxon>Pezizomycotina</taxon>
        <taxon>Sordariomycetes</taxon>
        <taxon>Sordariomycetidae</taxon>
        <taxon>Sordariales</taxon>
        <taxon>Sordariales incertae sedis</taxon>
        <taxon>Remersonia</taxon>
    </lineage>
</organism>
<reference evidence="5 6" key="1">
    <citation type="journal article" date="2024" name="Commun. Biol.">
        <title>Comparative genomic analysis of thermophilic fungi reveals convergent evolutionary adaptations and gene losses.</title>
        <authorList>
            <person name="Steindorff A.S."/>
            <person name="Aguilar-Pontes M.V."/>
            <person name="Robinson A.J."/>
            <person name="Andreopoulos B."/>
            <person name="LaButti K."/>
            <person name="Kuo A."/>
            <person name="Mondo S."/>
            <person name="Riley R."/>
            <person name="Otillar R."/>
            <person name="Haridas S."/>
            <person name="Lipzen A."/>
            <person name="Grimwood J."/>
            <person name="Schmutz J."/>
            <person name="Clum A."/>
            <person name="Reid I.D."/>
            <person name="Moisan M.C."/>
            <person name="Butler G."/>
            <person name="Nguyen T.T.M."/>
            <person name="Dewar K."/>
            <person name="Conant G."/>
            <person name="Drula E."/>
            <person name="Henrissat B."/>
            <person name="Hansel C."/>
            <person name="Singer S."/>
            <person name="Hutchinson M.I."/>
            <person name="de Vries R.P."/>
            <person name="Natvig D.O."/>
            <person name="Powell A.J."/>
            <person name="Tsang A."/>
            <person name="Grigoriev I.V."/>
        </authorList>
    </citation>
    <scope>NUCLEOTIDE SEQUENCE [LARGE SCALE GENOMIC DNA]</scope>
    <source>
        <strain evidence="5 6">ATCC 22073</strain>
    </source>
</reference>
<sequence>MCGIHALLSPSPPSSIPELPPPLKHRLLARGPDHFGQVLCTATPGSTTWSLRFTSSVLALRGDHVARQPLVASWDGNVSSADPGSSAPGSGSVLCWNGEAWHVDGGKRVVEAEENDGEVVLGRLVAAAAAAAAAAPAASVSAAEREHAVLDVLRGIEGPFAFVFFDAASGSVFFGRDRLGRRSLLQRRPPSGGLELCSVAGEDGAGDGWTEVEADGVYVLRLGDGEDATPRRCGWVVAREGAEEDAADFVSGIGRFNKALPAGSCRLTRESPSVQALKDQLLEAMRLRVLNVPPPPDAHVDGDRTRVAVLFSGGLDCTTIARLCHDVLDPDQAVDLLNVAFENPRVVAQLRKANGDLADFYEACPDRITGRKSFAELQRVCPGRKFRFVAVNVPFIETQTHRQLVISLIHPHNTEMDLSIAYALYFAARGQGADELFGGYSRHLVGFQRQGYAGLVDELLLDVGRLGKRNLGRDDRVMAHWGKEVRFPFLDERLVRWAIETPAWEKCDFENDADDSIGGVEAGKRVLRLLALDLGMEGVAREKKRAIQFGSRTAKMESGRVKGTTLISS</sequence>
<feature type="domain" description="Glutamine amidotransferase type-2" evidence="4">
    <location>
        <begin position="2"/>
        <end position="233"/>
    </location>
</feature>
<evidence type="ECO:0000256" key="2">
    <source>
        <dbReference type="ARBA" id="ARBA00022888"/>
    </source>
</evidence>
<evidence type="ECO:0000256" key="1">
    <source>
        <dbReference type="ARBA" id="ARBA00022605"/>
    </source>
</evidence>
<dbReference type="CDD" id="cd03766">
    <property type="entry name" value="Gn_AT_II_novel"/>
    <property type="match status" value="1"/>
</dbReference>
<dbReference type="Gene3D" id="3.60.20.10">
    <property type="entry name" value="Glutamine Phosphoribosylpyrophosphate, subunit 1, domain 1"/>
    <property type="match status" value="1"/>
</dbReference>
<dbReference type="EMBL" id="JAZGUE010000004">
    <property type="protein sequence ID" value="KAL2267105.1"/>
    <property type="molecule type" value="Genomic_DNA"/>
</dbReference>
<keyword evidence="1" id="KW-0028">Amino-acid biosynthesis</keyword>
<dbReference type="SUPFAM" id="SSF52402">
    <property type="entry name" value="Adenine nucleotide alpha hydrolases-like"/>
    <property type="match status" value="1"/>
</dbReference>
<evidence type="ECO:0000313" key="5">
    <source>
        <dbReference type="EMBL" id="KAL2267105.1"/>
    </source>
</evidence>
<dbReference type="SUPFAM" id="SSF56235">
    <property type="entry name" value="N-terminal nucleophile aminohydrolases (Ntn hydrolases)"/>
    <property type="match status" value="1"/>
</dbReference>
<dbReference type="InterPro" id="IPR017932">
    <property type="entry name" value="GATase_2_dom"/>
</dbReference>
<evidence type="ECO:0000256" key="3">
    <source>
        <dbReference type="ARBA" id="ARBA00022962"/>
    </source>
</evidence>
<name>A0ABR4DAJ5_9PEZI</name>
<keyword evidence="2" id="KW-0061">Asparagine biosynthesis</keyword>
<dbReference type="PANTHER" id="PTHR45937">
    <property type="entry name" value="ASPARAGINE SYNTHETASE DOMAIN-CONTAINING PROTEIN 1"/>
    <property type="match status" value="1"/>
</dbReference>
<dbReference type="RefSeq" id="XP_070865832.1">
    <property type="nucleotide sequence ID" value="XM_071010865.1"/>
</dbReference>
<proteinExistence type="predicted"/>
<dbReference type="Pfam" id="PF00733">
    <property type="entry name" value="Asn_synthase"/>
    <property type="match status" value="1"/>
</dbReference>
<dbReference type="InterPro" id="IPR029055">
    <property type="entry name" value="Ntn_hydrolases_N"/>
</dbReference>
<dbReference type="CDD" id="cd01991">
    <property type="entry name" value="Asn_synthase_B_C"/>
    <property type="match status" value="1"/>
</dbReference>
<comment type="caution">
    <text evidence="5">The sequence shown here is derived from an EMBL/GenBank/DDBJ whole genome shotgun (WGS) entry which is preliminary data.</text>
</comment>
<dbReference type="InterPro" id="IPR014729">
    <property type="entry name" value="Rossmann-like_a/b/a_fold"/>
</dbReference>
<protein>
    <recommendedName>
        <fullName evidence="4">Glutamine amidotransferase type-2 domain-containing protein</fullName>
    </recommendedName>
</protein>
<gene>
    <name evidence="5" type="ORF">VTJ83DRAFT_4382</name>
</gene>
<dbReference type="InterPro" id="IPR051857">
    <property type="entry name" value="Asn_synthetase_domain"/>
</dbReference>
<dbReference type="InterPro" id="IPR001962">
    <property type="entry name" value="Asn_synthase"/>
</dbReference>
<dbReference type="Gene3D" id="3.40.50.620">
    <property type="entry name" value="HUPs"/>
    <property type="match status" value="1"/>
</dbReference>
<keyword evidence="6" id="KW-1185">Reference proteome</keyword>
<dbReference type="GeneID" id="98125509"/>
<dbReference type="PROSITE" id="PS51278">
    <property type="entry name" value="GATASE_TYPE_2"/>
    <property type="match status" value="1"/>
</dbReference>
<dbReference type="Proteomes" id="UP001600064">
    <property type="component" value="Unassembled WGS sequence"/>
</dbReference>